<name>A0ACA9Q406_9GLOM</name>
<evidence type="ECO:0000313" key="1">
    <source>
        <dbReference type="EMBL" id="CAG8736616.1"/>
    </source>
</evidence>
<sequence length="78" mass="9052">NKRIIKNQFLEADKQFLGDDKQSLEDEKEDKKSPNIVQKHQEHNKYTSKAINMQEIIKALSKMTIVSNPVDSVEIPKE</sequence>
<organism evidence="1 2">
    <name type="scientific">Racocetra persica</name>
    <dbReference type="NCBI Taxonomy" id="160502"/>
    <lineage>
        <taxon>Eukaryota</taxon>
        <taxon>Fungi</taxon>
        <taxon>Fungi incertae sedis</taxon>
        <taxon>Mucoromycota</taxon>
        <taxon>Glomeromycotina</taxon>
        <taxon>Glomeromycetes</taxon>
        <taxon>Diversisporales</taxon>
        <taxon>Gigasporaceae</taxon>
        <taxon>Racocetra</taxon>
    </lineage>
</organism>
<evidence type="ECO:0000313" key="2">
    <source>
        <dbReference type="Proteomes" id="UP000789920"/>
    </source>
</evidence>
<comment type="caution">
    <text evidence="1">The sequence shown here is derived from an EMBL/GenBank/DDBJ whole genome shotgun (WGS) entry which is preliminary data.</text>
</comment>
<keyword evidence="2" id="KW-1185">Reference proteome</keyword>
<accession>A0ACA9Q406</accession>
<protein>
    <submittedName>
        <fullName evidence="1">11142_t:CDS:1</fullName>
    </submittedName>
</protein>
<proteinExistence type="predicted"/>
<dbReference type="Proteomes" id="UP000789920">
    <property type="component" value="Unassembled WGS sequence"/>
</dbReference>
<gene>
    <name evidence="1" type="ORF">RPERSI_LOCUS12723</name>
</gene>
<reference evidence="1" key="1">
    <citation type="submission" date="2021-06" db="EMBL/GenBank/DDBJ databases">
        <authorList>
            <person name="Kallberg Y."/>
            <person name="Tangrot J."/>
            <person name="Rosling A."/>
        </authorList>
    </citation>
    <scope>NUCLEOTIDE SEQUENCE</scope>
    <source>
        <strain evidence="1">MA461A</strain>
    </source>
</reference>
<feature type="non-terminal residue" evidence="1">
    <location>
        <position position="1"/>
    </location>
</feature>
<dbReference type="EMBL" id="CAJVQC010027505">
    <property type="protein sequence ID" value="CAG8736616.1"/>
    <property type="molecule type" value="Genomic_DNA"/>
</dbReference>